<name>A0ABR4ND32_9FUNG</name>
<evidence type="ECO:0000256" key="1">
    <source>
        <dbReference type="SAM" id="MobiDB-lite"/>
    </source>
</evidence>
<reference evidence="3 4" key="1">
    <citation type="submission" date="2023-09" db="EMBL/GenBank/DDBJ databases">
        <title>Pangenome analysis of Batrachochytrium dendrobatidis and related Chytrids.</title>
        <authorList>
            <person name="Yacoub M.N."/>
            <person name="Stajich J.E."/>
            <person name="James T.Y."/>
        </authorList>
    </citation>
    <scope>NUCLEOTIDE SEQUENCE [LARGE SCALE GENOMIC DNA]</scope>
    <source>
        <strain evidence="3 4">JEL0888</strain>
    </source>
</reference>
<keyword evidence="4" id="KW-1185">Reference proteome</keyword>
<feature type="transmembrane region" description="Helical" evidence="2">
    <location>
        <begin position="191"/>
        <end position="210"/>
    </location>
</feature>
<dbReference type="Proteomes" id="UP001527925">
    <property type="component" value="Unassembled WGS sequence"/>
</dbReference>
<sequence length="308" mass="31844">MDITAVPNTPPPAFSEHGGAFAATASEAGPSMAGLGVAAVSLESAQVQAVTHPVERDRTAVDMGNEVRVDAPATNGGGGEARACATAPPSRTVSVLPPPYSPSTEDPPPYAQPKDTRRKSTHLKGILSALVFVDLVLLVLLIVLSSLMVVNARAPSMAPLLIPAAYVVFSAIGILDVYLMSAYTCTYFARLAVDLAALAYFGGTMTTSVFQMPWAAFALSAPVVGLRGVAAMLFPCSDIAVQAAASRCEDVAVWGGRPIDFYPVFAVLLVPQLMAGVAMLVQAFVRPDRPAVGSRDSEASLDAAAVVG</sequence>
<protein>
    <submittedName>
        <fullName evidence="3">Uncharacterized protein</fullName>
    </submittedName>
</protein>
<feature type="transmembrane region" description="Helical" evidence="2">
    <location>
        <begin position="126"/>
        <end position="148"/>
    </location>
</feature>
<keyword evidence="2" id="KW-0812">Transmembrane</keyword>
<gene>
    <name evidence="3" type="ORF">HK105_203098</name>
</gene>
<evidence type="ECO:0000313" key="4">
    <source>
        <dbReference type="Proteomes" id="UP001527925"/>
    </source>
</evidence>
<keyword evidence="2" id="KW-0472">Membrane</keyword>
<evidence type="ECO:0000256" key="2">
    <source>
        <dbReference type="SAM" id="Phobius"/>
    </source>
</evidence>
<dbReference type="EMBL" id="JADGIZ020000011">
    <property type="protein sequence ID" value="KAL2917432.1"/>
    <property type="molecule type" value="Genomic_DNA"/>
</dbReference>
<accession>A0ABR4ND32</accession>
<keyword evidence="2" id="KW-1133">Transmembrane helix</keyword>
<feature type="compositionally biased region" description="Pro residues" evidence="1">
    <location>
        <begin position="96"/>
        <end position="111"/>
    </location>
</feature>
<feature type="transmembrane region" description="Helical" evidence="2">
    <location>
        <begin position="261"/>
        <end position="285"/>
    </location>
</feature>
<proteinExistence type="predicted"/>
<organism evidence="3 4">
    <name type="scientific">Polyrhizophydium stewartii</name>
    <dbReference type="NCBI Taxonomy" id="2732419"/>
    <lineage>
        <taxon>Eukaryota</taxon>
        <taxon>Fungi</taxon>
        <taxon>Fungi incertae sedis</taxon>
        <taxon>Chytridiomycota</taxon>
        <taxon>Chytridiomycota incertae sedis</taxon>
        <taxon>Chytridiomycetes</taxon>
        <taxon>Rhizophydiales</taxon>
        <taxon>Rhizophydiales incertae sedis</taxon>
        <taxon>Polyrhizophydium</taxon>
    </lineage>
</organism>
<feature type="transmembrane region" description="Helical" evidence="2">
    <location>
        <begin position="160"/>
        <end position="179"/>
    </location>
</feature>
<comment type="caution">
    <text evidence="3">The sequence shown here is derived from an EMBL/GenBank/DDBJ whole genome shotgun (WGS) entry which is preliminary data.</text>
</comment>
<evidence type="ECO:0000313" key="3">
    <source>
        <dbReference type="EMBL" id="KAL2917432.1"/>
    </source>
</evidence>
<feature type="region of interest" description="Disordered" evidence="1">
    <location>
        <begin position="69"/>
        <end position="117"/>
    </location>
</feature>